<organism evidence="2 3">
    <name type="scientific">Mucor plumbeus</name>
    <dbReference type="NCBI Taxonomy" id="97098"/>
    <lineage>
        <taxon>Eukaryota</taxon>
        <taxon>Fungi</taxon>
        <taxon>Fungi incertae sedis</taxon>
        <taxon>Mucoromycota</taxon>
        <taxon>Mucoromycotina</taxon>
        <taxon>Mucoromycetes</taxon>
        <taxon>Mucorales</taxon>
        <taxon>Mucorineae</taxon>
        <taxon>Mucoraceae</taxon>
        <taxon>Mucor</taxon>
    </lineage>
</organism>
<dbReference type="CDD" id="cd12148">
    <property type="entry name" value="fungal_TF_MHR"/>
    <property type="match status" value="1"/>
</dbReference>
<dbReference type="PANTHER" id="PTHR24330">
    <property type="entry name" value="HOMEOBOX PROTEIN BARH-LIKE"/>
    <property type="match status" value="1"/>
</dbReference>
<feature type="region of interest" description="Disordered" evidence="1">
    <location>
        <begin position="1"/>
        <end position="24"/>
    </location>
</feature>
<gene>
    <name evidence="2" type="ORF">INT46_007513</name>
</gene>
<dbReference type="Proteomes" id="UP000650833">
    <property type="component" value="Unassembled WGS sequence"/>
</dbReference>
<sequence length="895" mass="102156">MPFDTVERSSKRIRADGIAQEDQDDWYMQSSSFEVFSIEQQQQQHQQQQHPQQNQPQEQQQDWSKSYYSQYDTSRYFPYQSSILSSPTSMDYLLPTTPPAIPIDIPYSNTNTEYLESSSLDDHISLQSNNYWQDDTYSAQSIQSPIHRPSIASTNNNNSPPKMLIDSINTNANSLDASPHLTDVLSKIKFSYSDVGINLEAKISNASDLRSLIDAFSQMCNSNTISTTNTQTSTTANAANTIMPVSTINTNGDILNSNVSQESKSRVVDKMLLYRNKSNQTKPVNFFASTCRLGQITNPHSSLDSMTSLEQITDACIDTYFACWVRFKPILRKDEFMIWYKQQDAPTDTLIVNAICSYVFRHMVIHHPRQGLNHFLKDQDKLQEQEEFFFSRARECLSQSFDTPDRYTIAALLFMSLRAEPSKRHHYAGLAGSALHELEIYPRMVNEDVDSFDKEMDTRLWWFAWAADFSLYTAGSPKNTPQPRCPGKVDLPQVFEQDIDDGEIGVITFAHCLTLWQIQADIVSVLYDQHNSEMTVEQLTEYDRRLLDFHNSLPQYLVFDSGFEYGSEDLFLACLRVNIEYNATRIILHKLFIPEMNDTRPSQASLESLNICLSTALSQLSAIKTCNMGDVGRCAFDRDELWRAAEVISVTMDIYDTCISVADQAKILTGIKLEDFVVGLRKSYDVLQNTREFRFSCKNWFQVADWIQVEIRRHQLNGSATNTVKIHIQDETNKKNKPDYFLAHLKPNAILNDHQPHPHEASLIKLESSSSSLLSISPPLPLPTSKKSSSSSSSSPPKTPKQPRKSISFQNQFSVQQSPSAPIKQQQQQFSQQQNSSINSRKSSFSTAPPFVQFNAYIPPDQQQQQAGGKNPARFRYFNPRKMNKFLFIDEHPMM</sequence>
<evidence type="ECO:0000313" key="2">
    <source>
        <dbReference type="EMBL" id="KAG2193282.1"/>
    </source>
</evidence>
<feature type="compositionally biased region" description="Low complexity" evidence="1">
    <location>
        <begin position="39"/>
        <end position="61"/>
    </location>
</feature>
<dbReference type="PANTHER" id="PTHR24330:SF19">
    <property type="entry name" value="MEDIATOR OF RNA POLYMERASE II TRANSCRIPTION SUBUNIT 29"/>
    <property type="match status" value="1"/>
</dbReference>
<evidence type="ECO:0000256" key="1">
    <source>
        <dbReference type="SAM" id="MobiDB-lite"/>
    </source>
</evidence>
<feature type="region of interest" description="Disordered" evidence="1">
    <location>
        <begin position="37"/>
        <end position="64"/>
    </location>
</feature>
<feature type="compositionally biased region" description="Low complexity" evidence="1">
    <location>
        <begin position="816"/>
        <end position="845"/>
    </location>
</feature>
<comment type="caution">
    <text evidence="2">The sequence shown here is derived from an EMBL/GenBank/DDBJ whole genome shotgun (WGS) entry which is preliminary data.</text>
</comment>
<evidence type="ECO:0000313" key="3">
    <source>
        <dbReference type="Proteomes" id="UP000650833"/>
    </source>
</evidence>
<keyword evidence="3" id="KW-1185">Reference proteome</keyword>
<dbReference type="EMBL" id="JAEPRC010000657">
    <property type="protein sequence ID" value="KAG2193282.1"/>
    <property type="molecule type" value="Genomic_DNA"/>
</dbReference>
<dbReference type="OrthoDB" id="2285422at2759"/>
<accession>A0A8H7UT91</accession>
<evidence type="ECO:0008006" key="4">
    <source>
        <dbReference type="Google" id="ProtNLM"/>
    </source>
</evidence>
<feature type="region of interest" description="Disordered" evidence="1">
    <location>
        <begin position="775"/>
        <end position="845"/>
    </location>
</feature>
<proteinExistence type="predicted"/>
<protein>
    <recommendedName>
        <fullName evidence="4">Transcription factor domain-containing protein</fullName>
    </recommendedName>
</protein>
<feature type="compositionally biased region" description="Low complexity" evidence="1">
    <location>
        <begin position="775"/>
        <end position="796"/>
    </location>
</feature>
<name>A0A8H7UT91_9FUNG</name>
<feature type="compositionally biased region" description="Basic and acidic residues" evidence="1">
    <location>
        <begin position="1"/>
        <end position="15"/>
    </location>
</feature>
<reference evidence="2" key="1">
    <citation type="submission" date="2020-12" db="EMBL/GenBank/DDBJ databases">
        <title>Metabolic potential, ecology and presence of endohyphal bacteria is reflected in genomic diversity of Mucoromycotina.</title>
        <authorList>
            <person name="Muszewska A."/>
            <person name="Okrasinska A."/>
            <person name="Steczkiewicz K."/>
            <person name="Drgas O."/>
            <person name="Orlowska M."/>
            <person name="Perlinska-Lenart U."/>
            <person name="Aleksandrzak-Piekarczyk T."/>
            <person name="Szatraj K."/>
            <person name="Zielenkiewicz U."/>
            <person name="Pilsyk S."/>
            <person name="Malc E."/>
            <person name="Mieczkowski P."/>
            <person name="Kruszewska J.S."/>
            <person name="Biernat P."/>
            <person name="Pawlowska J."/>
        </authorList>
    </citation>
    <scope>NUCLEOTIDE SEQUENCE</scope>
    <source>
        <strain evidence="2">CBS 226.32</strain>
    </source>
</reference>
<dbReference type="AlphaFoldDB" id="A0A8H7UT91"/>
<dbReference type="InterPro" id="IPR052145">
    <property type="entry name" value="Mediator/Homeobox_domain"/>
</dbReference>